<keyword evidence="4" id="KW-0158">Chromosome</keyword>
<dbReference type="PROSITE" id="PS50172">
    <property type="entry name" value="BRCT"/>
    <property type="match status" value="1"/>
</dbReference>
<evidence type="ECO:0000256" key="4">
    <source>
        <dbReference type="ARBA" id="ARBA00022454"/>
    </source>
</evidence>
<dbReference type="InterPro" id="IPR051579">
    <property type="entry name" value="DDR_Transcriptional_Reg"/>
</dbReference>
<dbReference type="Pfam" id="PF00498">
    <property type="entry name" value="FHA"/>
    <property type="match status" value="1"/>
</dbReference>
<keyword evidence="5" id="KW-1017">Isopeptide bond</keyword>
<evidence type="ECO:0000256" key="2">
    <source>
        <dbReference type="ARBA" id="ARBA00004286"/>
    </source>
</evidence>
<feature type="region of interest" description="Disordered" evidence="12">
    <location>
        <begin position="758"/>
        <end position="979"/>
    </location>
</feature>
<keyword evidence="8" id="KW-0832">Ubl conjugation</keyword>
<evidence type="ECO:0000313" key="16">
    <source>
        <dbReference type="Proteomes" id="UP000268162"/>
    </source>
</evidence>
<feature type="region of interest" description="Disordered" evidence="12">
    <location>
        <begin position="495"/>
        <end position="711"/>
    </location>
</feature>
<dbReference type="PANTHER" id="PTHR23196">
    <property type="entry name" value="PAX TRANSCRIPTION ACTIVATION DOMAIN INTERACTING PROTEIN"/>
    <property type="match status" value="1"/>
</dbReference>
<feature type="compositionally biased region" description="Low complexity" evidence="12">
    <location>
        <begin position="697"/>
        <end position="711"/>
    </location>
</feature>
<feature type="compositionally biased region" description="Polar residues" evidence="12">
    <location>
        <begin position="305"/>
        <end position="333"/>
    </location>
</feature>
<evidence type="ECO:0000256" key="5">
    <source>
        <dbReference type="ARBA" id="ARBA00022499"/>
    </source>
</evidence>
<evidence type="ECO:0000256" key="9">
    <source>
        <dbReference type="ARBA" id="ARBA00022990"/>
    </source>
</evidence>
<feature type="compositionally biased region" description="Acidic residues" evidence="12">
    <location>
        <begin position="969"/>
        <end position="979"/>
    </location>
</feature>
<feature type="region of interest" description="Disordered" evidence="12">
    <location>
        <begin position="191"/>
        <end position="239"/>
    </location>
</feature>
<gene>
    <name evidence="15" type="ORF">BJ085DRAFT_32733</name>
</gene>
<evidence type="ECO:0000256" key="6">
    <source>
        <dbReference type="ARBA" id="ARBA00022737"/>
    </source>
</evidence>
<dbReference type="SUPFAM" id="SSF52113">
    <property type="entry name" value="BRCT domain"/>
    <property type="match status" value="1"/>
</dbReference>
<feature type="compositionally biased region" description="Low complexity" evidence="12">
    <location>
        <begin position="934"/>
        <end position="951"/>
    </location>
</feature>
<dbReference type="PANTHER" id="PTHR23196:SF1">
    <property type="entry name" value="PAX-INTERACTING PROTEIN 1"/>
    <property type="match status" value="1"/>
</dbReference>
<evidence type="ECO:0000256" key="7">
    <source>
        <dbReference type="ARBA" id="ARBA00022763"/>
    </source>
</evidence>
<reference evidence="16" key="1">
    <citation type="journal article" date="2018" name="Nat. Microbiol.">
        <title>Leveraging single-cell genomics to expand the fungal tree of life.</title>
        <authorList>
            <person name="Ahrendt S.R."/>
            <person name="Quandt C.A."/>
            <person name="Ciobanu D."/>
            <person name="Clum A."/>
            <person name="Salamov A."/>
            <person name="Andreopoulos B."/>
            <person name="Cheng J.F."/>
            <person name="Woyke T."/>
            <person name="Pelin A."/>
            <person name="Henrissat B."/>
            <person name="Reynolds N.K."/>
            <person name="Benny G.L."/>
            <person name="Smith M.E."/>
            <person name="James T.Y."/>
            <person name="Grigoriev I.V."/>
        </authorList>
    </citation>
    <scope>NUCLEOTIDE SEQUENCE [LARGE SCALE GENOMIC DNA]</scope>
    <source>
        <strain evidence="16">RSA 468</strain>
    </source>
</reference>
<evidence type="ECO:0000256" key="8">
    <source>
        <dbReference type="ARBA" id="ARBA00022843"/>
    </source>
</evidence>
<dbReference type="Gene3D" id="3.40.50.10190">
    <property type="entry name" value="BRCT domain"/>
    <property type="match status" value="2"/>
</dbReference>
<feature type="compositionally biased region" description="Polar residues" evidence="12">
    <location>
        <begin position="634"/>
        <end position="646"/>
    </location>
</feature>
<dbReference type="Proteomes" id="UP000268162">
    <property type="component" value="Unassembled WGS sequence"/>
</dbReference>
<evidence type="ECO:0000313" key="15">
    <source>
        <dbReference type="EMBL" id="RKP39583.1"/>
    </source>
</evidence>
<feature type="compositionally biased region" description="Polar residues" evidence="12">
    <location>
        <begin position="216"/>
        <end position="230"/>
    </location>
</feature>
<feature type="compositionally biased region" description="Basic residues" evidence="12">
    <location>
        <begin position="796"/>
        <end position="810"/>
    </location>
</feature>
<evidence type="ECO:0000256" key="11">
    <source>
        <dbReference type="ARBA" id="ARBA00023306"/>
    </source>
</evidence>
<dbReference type="EMBL" id="ML002260">
    <property type="protein sequence ID" value="RKP39583.1"/>
    <property type="molecule type" value="Genomic_DNA"/>
</dbReference>
<evidence type="ECO:0000256" key="10">
    <source>
        <dbReference type="ARBA" id="ARBA00023242"/>
    </source>
</evidence>
<feature type="compositionally biased region" description="Low complexity" evidence="12">
    <location>
        <begin position="1104"/>
        <end position="1117"/>
    </location>
</feature>
<dbReference type="InterPro" id="IPR000253">
    <property type="entry name" value="FHA_dom"/>
</dbReference>
<feature type="domain" description="FHA" evidence="13">
    <location>
        <begin position="81"/>
        <end position="131"/>
    </location>
</feature>
<evidence type="ECO:0000256" key="12">
    <source>
        <dbReference type="SAM" id="MobiDB-lite"/>
    </source>
</evidence>
<keyword evidence="9" id="KW-0007">Acetylation</keyword>
<keyword evidence="10" id="KW-0539">Nucleus</keyword>
<feature type="compositionally biased region" description="Low complexity" evidence="12">
    <location>
        <begin position="1163"/>
        <end position="1174"/>
    </location>
</feature>
<dbReference type="CDD" id="cd18432">
    <property type="entry name" value="BRCT_PAXIP1_rpt6_like"/>
    <property type="match status" value="1"/>
</dbReference>
<dbReference type="PROSITE" id="PS50006">
    <property type="entry name" value="FHA_DOMAIN"/>
    <property type="match status" value="1"/>
</dbReference>
<dbReference type="GO" id="GO:0006974">
    <property type="term" value="P:DNA damage response"/>
    <property type="evidence" value="ECO:0007669"/>
    <property type="project" value="UniProtKB-KW"/>
</dbReference>
<evidence type="ECO:0000256" key="3">
    <source>
        <dbReference type="ARBA" id="ARBA00015014"/>
    </source>
</evidence>
<name>A0A4Q0A0L8_9FUNG</name>
<feature type="compositionally biased region" description="Polar residues" evidence="12">
    <location>
        <begin position="606"/>
        <end position="625"/>
    </location>
</feature>
<dbReference type="GO" id="GO:0005694">
    <property type="term" value="C:chromosome"/>
    <property type="evidence" value="ECO:0007669"/>
    <property type="project" value="UniProtKB-SubCell"/>
</dbReference>
<dbReference type="InterPro" id="IPR036420">
    <property type="entry name" value="BRCT_dom_sf"/>
</dbReference>
<dbReference type="InterPro" id="IPR001357">
    <property type="entry name" value="BRCT_dom"/>
</dbReference>
<keyword evidence="7" id="KW-0227">DNA damage</keyword>
<evidence type="ECO:0000259" key="13">
    <source>
        <dbReference type="PROSITE" id="PS50006"/>
    </source>
</evidence>
<protein>
    <recommendedName>
        <fullName evidence="3">Mediator of DNA damage checkpoint protein 1</fullName>
    </recommendedName>
</protein>
<dbReference type="Pfam" id="PF16589">
    <property type="entry name" value="BRCT_2"/>
    <property type="match status" value="1"/>
</dbReference>
<accession>A0A4Q0A0L8</accession>
<feature type="compositionally biased region" description="Polar residues" evidence="12">
    <location>
        <begin position="373"/>
        <end position="386"/>
    </location>
</feature>
<proteinExistence type="predicted"/>
<dbReference type="SMART" id="SM00292">
    <property type="entry name" value="BRCT"/>
    <property type="match status" value="2"/>
</dbReference>
<keyword evidence="6" id="KW-0677">Repeat</keyword>
<dbReference type="SUPFAM" id="SSF49879">
    <property type="entry name" value="SMAD/FHA domain"/>
    <property type="match status" value="1"/>
</dbReference>
<dbReference type="InterPro" id="IPR008984">
    <property type="entry name" value="SMAD_FHA_dom_sf"/>
</dbReference>
<evidence type="ECO:0000256" key="1">
    <source>
        <dbReference type="ARBA" id="ARBA00004123"/>
    </source>
</evidence>
<organism evidence="15 16">
    <name type="scientific">Dimargaris cristalligena</name>
    <dbReference type="NCBI Taxonomy" id="215637"/>
    <lineage>
        <taxon>Eukaryota</taxon>
        <taxon>Fungi</taxon>
        <taxon>Fungi incertae sedis</taxon>
        <taxon>Zoopagomycota</taxon>
        <taxon>Kickxellomycotina</taxon>
        <taxon>Dimargaritomycetes</taxon>
        <taxon>Dimargaritales</taxon>
        <taxon>Dimargaritaceae</taxon>
        <taxon>Dimargaris</taxon>
    </lineage>
</organism>
<dbReference type="STRING" id="215637.A0A4Q0A0L8"/>
<keyword evidence="11" id="KW-0131">Cell cycle</keyword>
<feature type="region of interest" description="Disordered" evidence="12">
    <location>
        <begin position="305"/>
        <end position="411"/>
    </location>
</feature>
<sequence length="1378" mass="149027">MALGRTLSFVKDDTPRAHSFSLQRTQSIVPDTLSNTCIGTGRPSAPDRYPNQEPVPVAYLRPLGPVASGLPKRIPLYPGNNPLGRTPGRGRIVLPHVSISLNHANIEIGEGVHFIEDLNSTTGIYLGPSQWPIRPSPRLYQLLAHTIIRIGDLRFTYELCLTEESLPPTQELAPAPLVPLLSARQDDGAAVTPDIDIDIDSGREPDPSTEELEPTQRLTTGSQLTQSTPGSDLFDIPPTQILSKDPWNTRFNDPHLPATAMTTAVMTTPVAYRVLPRMDTGESPILFDRIDHTRATPWTAYAVTDSQEADTQPLPRNTSPDTFSSPLFVNSATPAPPGRHQTGPGFHPANGSNTHHREMSPSLNLHVSDESDATQPRSPTNGSSFGRTIEAGVPRDQIALNGDNDEDLPPTQDYRAEIIRPLAEAHTTPPDAAQVPAAQITQIILPHLCTPTISHTSGPALSVFSPWSESPHPLFRDILADRPLFSTDPATPVLRRSRRIENRSRSSSIKKDHHRVNIGRQPGITPSLFDCDPLSSEDLPPTQIYPTRAGSPNPDDTELPPTQVYPTRTASSSPPESPLPPTQRCFDSTEPSYQNSADSNGKHTPPASQATQVFFPQSQTMSDRSTPGPMLSHPPTQLSPMPTSPETAPLSPPQTSASPPLPTTTASPLPLVHRMDPIELAKPQPIRKDTTFTTFPSLDSGDLDSSSLSSVPSDLDELLLSRKWPRPSDTTIPAPTGPRKLQRAPSITDNMNFFRATRTLPSISRLTPDHSSRTNSNSTDPPVGLLPKWTLTASPVRRRFRSVGRRRKRPWVKESDDEAPPPPKTKQSPGRRSELNRPPSFHLASTQLESDGENGPGGVSDQPALTKESGLADKAPLSIRAEGAEPKTSVSTSTTNSVSSPRQPPPHCSIQPSSRFAPSDSIPHSAQRFHMTIPTVVPTTDAPAPVRAPPSEIDDIIDPDSQPIAAYEPDIDSDSDLESFDLERHKFVRSLAAIDSEGSTQTQTQTKPPPPEPPSQARESSRRRRPPTTVPLSMSSQRTTRSRKTTPLASSSNKGKRALSATFSASGVTTRGRRKGGDTTPTPASQSSERLVWGSDRRLNPSVTASKTPPSMATTTSSRRRTATPQSDLPTTGSPLAAPNGTGARAPAPLADRSPSGTPITDAPSPRVASSSSLSPPPPSPPVIPPIVMITGILDPADVIKKIEKLNGVVTDNWKECTHLVTNKERRTVKYLCAMASGRLLVSVSWINASYRRGYFVDPSDYYLTPPVNYPNEKGGGVFAGCLVYVTGHITKPTRVEALEIIAAARGQVIRAVPSRAMVERCREKGETVVVIGCAEDAKLCHRLNSLGCSVQSVEFLISGIQKPPLNFKNSVEYINDS</sequence>
<evidence type="ECO:0000259" key="14">
    <source>
        <dbReference type="PROSITE" id="PS50172"/>
    </source>
</evidence>
<feature type="domain" description="BRCT" evidence="14">
    <location>
        <begin position="1188"/>
        <end position="1264"/>
    </location>
</feature>
<comment type="subcellular location">
    <subcellularLocation>
        <location evidence="2">Chromosome</location>
    </subcellularLocation>
    <subcellularLocation>
        <location evidence="1">Nucleus</location>
    </subcellularLocation>
</comment>
<feature type="region of interest" description="Disordered" evidence="12">
    <location>
        <begin position="991"/>
        <end position="1181"/>
    </location>
</feature>
<dbReference type="Gene3D" id="2.60.200.20">
    <property type="match status" value="1"/>
</dbReference>
<dbReference type="GO" id="GO:0005634">
    <property type="term" value="C:nucleus"/>
    <property type="evidence" value="ECO:0007669"/>
    <property type="project" value="UniProtKB-SubCell"/>
</dbReference>
<feature type="compositionally biased region" description="Low complexity" evidence="12">
    <location>
        <begin position="888"/>
        <end position="900"/>
    </location>
</feature>
<feature type="compositionally biased region" description="Low complexity" evidence="12">
    <location>
        <begin position="647"/>
        <end position="671"/>
    </location>
</feature>
<keyword evidence="16" id="KW-1185">Reference proteome</keyword>
<feature type="compositionally biased region" description="Polar residues" evidence="12">
    <location>
        <begin position="585"/>
        <end position="599"/>
    </location>
</feature>
<dbReference type="Pfam" id="PF16770">
    <property type="entry name" value="RTT107_BRCT_5"/>
    <property type="match status" value="1"/>
</dbReference>